<proteinExistence type="predicted"/>
<reference evidence="1 2" key="1">
    <citation type="journal article" date="2020" name="ISME J.">
        <title>Uncovering the hidden diversity of litter-decomposition mechanisms in mushroom-forming fungi.</title>
        <authorList>
            <person name="Floudas D."/>
            <person name="Bentzer J."/>
            <person name="Ahren D."/>
            <person name="Johansson T."/>
            <person name="Persson P."/>
            <person name="Tunlid A."/>
        </authorList>
    </citation>
    <scope>NUCLEOTIDE SEQUENCE [LARGE SCALE GENOMIC DNA]</scope>
    <source>
        <strain evidence="1 2">CBS 146.42</strain>
    </source>
</reference>
<protein>
    <submittedName>
        <fullName evidence="1">Uncharacterized protein</fullName>
    </submittedName>
</protein>
<evidence type="ECO:0000313" key="2">
    <source>
        <dbReference type="Proteomes" id="UP000559027"/>
    </source>
</evidence>
<name>A0A8H5LLQ2_9AGAR</name>
<evidence type="ECO:0000313" key="1">
    <source>
        <dbReference type="EMBL" id="KAF5361866.1"/>
    </source>
</evidence>
<dbReference type="Proteomes" id="UP000559027">
    <property type="component" value="Unassembled WGS sequence"/>
</dbReference>
<sequence length="646" mass="73151">MQLRPEVDSGSPLIAKLGMRTGSTPARRKRPVTGKKSVLRGASHGCASTYSYLYHNATRPPGILSTQALENQFREAPALPLEIWHHIASFIPSYDFRILKLYTLNSAFLYAYLAQECRSFSLVYFRGDRVKSDVKLLRRLKYLRSAPMTSRFLRHLEVRISNYDNSRISLTSAQLYTKTLCDKLVAGSSAIGLLKYLAIYWYVRGALSQLDKLTSITLDWTSPLPHHGFLSVISLSSSLTSSLPVACRSSKDTLTRLILAFRPAYLDLDLLKLKFPNLQEFVLELDARPLSYSLGSPSDHNFSHVGRELVTFLSSHAHLLQTLGLLLPSGLFAAKVLDDSPYLTSLTSLSLSFIVSEPLVFSSVNRFIKQYSKNLRSFGFRLEDLESKLIHYNVLHESILQSPRSIFPQLEYLSLSFNDFLLSFMSKSNIKVKTLSIGMDRSLSTSEVLDLAGAVERGGGHERLQNLYLPICLHFSTLVVIAKAFPSLKSLYVIYRDPKIDDLTLIYLKNPPRNNPLATWGLEHLILVRTDGSWLHNRDAELLYLWLPPFFPGKSSFEFPCTIKSWYQDIAEELSCDIRRKHSIINGWHRASNIFFQEPGIVEVSGFQEIYEFLSNLEFPVDSEGIAVRDDLAILRRMELGCRGGE</sequence>
<dbReference type="AlphaFoldDB" id="A0A8H5LLQ2"/>
<keyword evidence="2" id="KW-1185">Reference proteome</keyword>
<organism evidence="1 2">
    <name type="scientific">Leucocoprinus leucothites</name>
    <dbReference type="NCBI Taxonomy" id="201217"/>
    <lineage>
        <taxon>Eukaryota</taxon>
        <taxon>Fungi</taxon>
        <taxon>Dikarya</taxon>
        <taxon>Basidiomycota</taxon>
        <taxon>Agaricomycotina</taxon>
        <taxon>Agaricomycetes</taxon>
        <taxon>Agaricomycetidae</taxon>
        <taxon>Agaricales</taxon>
        <taxon>Agaricineae</taxon>
        <taxon>Agaricaceae</taxon>
        <taxon>Leucocoprinus</taxon>
    </lineage>
</organism>
<dbReference type="EMBL" id="JAACJO010000002">
    <property type="protein sequence ID" value="KAF5361866.1"/>
    <property type="molecule type" value="Genomic_DNA"/>
</dbReference>
<dbReference type="OrthoDB" id="3112719at2759"/>
<comment type="caution">
    <text evidence="1">The sequence shown here is derived from an EMBL/GenBank/DDBJ whole genome shotgun (WGS) entry which is preliminary data.</text>
</comment>
<accession>A0A8H5LLQ2</accession>
<gene>
    <name evidence="1" type="ORF">D9756_002840</name>
</gene>